<evidence type="ECO:0000256" key="7">
    <source>
        <dbReference type="ARBA" id="ARBA00022723"/>
    </source>
</evidence>
<feature type="zinc finger region" description="UBR-type" evidence="14">
    <location>
        <begin position="87"/>
        <end position="158"/>
    </location>
</feature>
<evidence type="ECO:0000313" key="19">
    <source>
        <dbReference type="Proteomes" id="UP001591681"/>
    </source>
</evidence>
<proteinExistence type="inferred from homology"/>
<comment type="pathway">
    <text evidence="3 15">Protein modification; protein ubiquitination.</text>
</comment>
<protein>
    <recommendedName>
        <fullName evidence="15">E3 ubiquitin-protein ligase</fullName>
        <ecNumber evidence="15">2.3.2.27</ecNumber>
    </recommendedName>
</protein>
<dbReference type="InterPro" id="IPR042065">
    <property type="entry name" value="E3_ELL-like"/>
</dbReference>
<comment type="catalytic activity">
    <reaction evidence="1 15">
        <text>S-ubiquitinyl-[E2 ubiquitin-conjugating enzyme]-L-cysteine + [acceptor protein]-L-lysine = [E2 ubiquitin-conjugating enzyme]-L-cysteine + N(6)-ubiquitinyl-[acceptor protein]-L-lysine.</text>
        <dbReference type="EC" id="2.3.2.27"/>
    </reaction>
</comment>
<dbReference type="GO" id="GO:0016567">
    <property type="term" value="P:protein ubiquitination"/>
    <property type="evidence" value="ECO:0007669"/>
    <property type="project" value="UniProtKB-UniRule"/>
</dbReference>
<keyword evidence="4" id="KW-0963">Cytoplasm</keyword>
<comment type="subcellular location">
    <subcellularLocation>
        <location evidence="2">Cytoplasm</location>
        <location evidence="2">Cytosol</location>
    </subcellularLocation>
</comment>
<name>A0ABD1K8M7_9TELE</name>
<organism evidence="18 19">
    <name type="scientific">Coilia grayii</name>
    <name type="common">Gray's grenadier anchovy</name>
    <dbReference type="NCBI Taxonomy" id="363190"/>
    <lineage>
        <taxon>Eukaryota</taxon>
        <taxon>Metazoa</taxon>
        <taxon>Chordata</taxon>
        <taxon>Craniata</taxon>
        <taxon>Vertebrata</taxon>
        <taxon>Euteleostomi</taxon>
        <taxon>Actinopterygii</taxon>
        <taxon>Neopterygii</taxon>
        <taxon>Teleostei</taxon>
        <taxon>Clupei</taxon>
        <taxon>Clupeiformes</taxon>
        <taxon>Clupeoidei</taxon>
        <taxon>Engraulidae</taxon>
        <taxon>Coilinae</taxon>
        <taxon>Coilia</taxon>
    </lineage>
</organism>
<dbReference type="GO" id="GO:0008270">
    <property type="term" value="F:zinc ion binding"/>
    <property type="evidence" value="ECO:0007669"/>
    <property type="project" value="UniProtKB-UniRule"/>
</dbReference>
<feature type="compositionally biased region" description="Basic and acidic residues" evidence="16">
    <location>
        <begin position="834"/>
        <end position="852"/>
    </location>
</feature>
<dbReference type="SUPFAM" id="SSF54736">
    <property type="entry name" value="ClpS-like"/>
    <property type="match status" value="1"/>
</dbReference>
<dbReference type="FunFam" id="2.10.110.30:FF:000001">
    <property type="entry name" value="E3 ubiquitin-protein ligase UBR2 isoform 1"/>
    <property type="match status" value="1"/>
</dbReference>
<evidence type="ECO:0000256" key="8">
    <source>
        <dbReference type="ARBA" id="ARBA00022771"/>
    </source>
</evidence>
<evidence type="ECO:0000256" key="12">
    <source>
        <dbReference type="ARBA" id="ARBA00046341"/>
    </source>
</evidence>
<reference evidence="18 19" key="1">
    <citation type="submission" date="2024-09" db="EMBL/GenBank/DDBJ databases">
        <title>A chromosome-level genome assembly of Gray's grenadier anchovy, Coilia grayii.</title>
        <authorList>
            <person name="Fu Z."/>
        </authorList>
    </citation>
    <scope>NUCLEOTIDE SEQUENCE [LARGE SCALE GENOMIC DNA]</scope>
    <source>
        <strain evidence="18">G4</strain>
        <tissue evidence="18">Muscle</tissue>
    </source>
</reference>
<comment type="similarity">
    <text evidence="12 15">Belongs to the E3 ubiquitin-protein ligase UBR1-like family.</text>
</comment>
<feature type="domain" description="UBR-type" evidence="17">
    <location>
        <begin position="87"/>
        <end position="158"/>
    </location>
</feature>
<dbReference type="Pfam" id="PF22960">
    <property type="entry name" value="WHD_UBR1"/>
    <property type="match status" value="1"/>
</dbReference>
<dbReference type="InterPro" id="IPR044046">
    <property type="entry name" value="E3_ligase_UBR-like_C"/>
</dbReference>
<keyword evidence="9 15" id="KW-0833">Ubl conjugation pathway</keyword>
<feature type="compositionally biased region" description="Polar residues" evidence="16">
    <location>
        <begin position="980"/>
        <end position="992"/>
    </location>
</feature>
<dbReference type="Gene3D" id="3.30.1390.10">
    <property type="match status" value="1"/>
</dbReference>
<evidence type="ECO:0000256" key="11">
    <source>
        <dbReference type="ARBA" id="ARBA00022990"/>
    </source>
</evidence>
<dbReference type="CDD" id="cd19678">
    <property type="entry name" value="UBR-box_UBR1"/>
    <property type="match status" value="1"/>
</dbReference>
<comment type="caution">
    <text evidence="18">The sequence shown here is derived from an EMBL/GenBank/DDBJ whole genome shotgun (WGS) entry which is preliminary data.</text>
</comment>
<evidence type="ECO:0000256" key="5">
    <source>
        <dbReference type="ARBA" id="ARBA00022553"/>
    </source>
</evidence>
<gene>
    <name evidence="18" type="ORF">ACEWY4_010168</name>
</gene>
<dbReference type="Pfam" id="PF18995">
    <property type="entry name" value="PRT6_C"/>
    <property type="match status" value="1"/>
</dbReference>
<dbReference type="InterPro" id="IPR003126">
    <property type="entry name" value="Znf_UBR"/>
</dbReference>
<evidence type="ECO:0000256" key="13">
    <source>
        <dbReference type="ARBA" id="ARBA00062088"/>
    </source>
</evidence>
<dbReference type="PANTHER" id="PTHR21497">
    <property type="entry name" value="UBIQUITIN LIGASE E3 ALPHA-RELATED"/>
    <property type="match status" value="1"/>
</dbReference>
<dbReference type="Gene3D" id="1.10.10.2670">
    <property type="entry name" value="E3 ubiquitin-protein ligase"/>
    <property type="match status" value="1"/>
</dbReference>
<dbReference type="InterPro" id="IPR014719">
    <property type="entry name" value="Ribosomal_bL12_C/ClpS-like"/>
</dbReference>
<dbReference type="SMART" id="SM00396">
    <property type="entry name" value="ZnF_UBR1"/>
    <property type="match status" value="1"/>
</dbReference>
<dbReference type="InterPro" id="IPR039164">
    <property type="entry name" value="UBR1-like"/>
</dbReference>
<keyword evidence="5" id="KW-0597">Phosphoprotein</keyword>
<dbReference type="InterPro" id="IPR055194">
    <property type="entry name" value="UBR1-like_WH"/>
</dbReference>
<dbReference type="Pfam" id="PF02207">
    <property type="entry name" value="zf-UBR"/>
    <property type="match status" value="1"/>
</dbReference>
<evidence type="ECO:0000256" key="2">
    <source>
        <dbReference type="ARBA" id="ARBA00004514"/>
    </source>
</evidence>
<dbReference type="GO" id="GO:0061630">
    <property type="term" value="F:ubiquitin protein ligase activity"/>
    <property type="evidence" value="ECO:0007669"/>
    <property type="project" value="UniProtKB-UniRule"/>
</dbReference>
<keyword evidence="19" id="KW-1185">Reference proteome</keyword>
<evidence type="ECO:0000256" key="16">
    <source>
        <dbReference type="SAM" id="MobiDB-lite"/>
    </source>
</evidence>
<evidence type="ECO:0000256" key="3">
    <source>
        <dbReference type="ARBA" id="ARBA00004906"/>
    </source>
</evidence>
<dbReference type="GO" id="GO:0005829">
    <property type="term" value="C:cytosol"/>
    <property type="evidence" value="ECO:0007669"/>
    <property type="project" value="UniProtKB-SubCell"/>
</dbReference>
<evidence type="ECO:0000256" key="9">
    <source>
        <dbReference type="ARBA" id="ARBA00022786"/>
    </source>
</evidence>
<dbReference type="Gene3D" id="2.10.110.30">
    <property type="match status" value="1"/>
</dbReference>
<keyword evidence="8 15" id="KW-0863">Zinc-finger</keyword>
<dbReference type="Proteomes" id="UP001591681">
    <property type="component" value="Unassembled WGS sequence"/>
</dbReference>
<evidence type="ECO:0000256" key="6">
    <source>
        <dbReference type="ARBA" id="ARBA00022679"/>
    </source>
</evidence>
<comment type="function">
    <text evidence="15">Ubiquitin ligase protein which is a component of the N-end rule pathway. Recognizes and binds to proteins bearing specific N-terminal residues that are destabilizing according to the N-end rule, leading to their ubiquitination and subsequent degradation.</text>
</comment>
<dbReference type="EMBL" id="JBHFQA010000008">
    <property type="protein sequence ID" value="KAL2095449.1"/>
    <property type="molecule type" value="Genomic_DNA"/>
</dbReference>
<dbReference type="Pfam" id="PF02617">
    <property type="entry name" value="ClpS"/>
    <property type="match status" value="1"/>
</dbReference>
<feature type="region of interest" description="Disordered" evidence="16">
    <location>
        <begin position="980"/>
        <end position="1018"/>
    </location>
</feature>
<dbReference type="EC" id="2.3.2.27" evidence="15"/>
<feature type="compositionally biased region" description="Basic and acidic residues" evidence="16">
    <location>
        <begin position="993"/>
        <end position="1014"/>
    </location>
</feature>
<dbReference type="SUPFAM" id="SSF46785">
    <property type="entry name" value="Winged helix' DNA-binding domain"/>
    <property type="match status" value="1"/>
</dbReference>
<keyword evidence="6 15" id="KW-0808">Transferase</keyword>
<evidence type="ECO:0000256" key="10">
    <source>
        <dbReference type="ARBA" id="ARBA00022833"/>
    </source>
</evidence>
<evidence type="ECO:0000256" key="14">
    <source>
        <dbReference type="PROSITE-ProRule" id="PRU00508"/>
    </source>
</evidence>
<sequence>MAEEEKLSNALDLSKRWQEASDSGTGILRHLMEQVPQIYCQDAEPQPQQEEVLAQERLLLPLECFLFGEEPHVGVEKLQQRRGTGSQLCGRVFKEGETVYSCRDCAIDPSCVFCMDCFQNSIHKGHRYKMHASLGGGFCDCGDLEAWKTGPCCSQHDAGTSVPMETEECVLETDLQQRAHLLFQVLLHYCTDMLVWEENYELSSELQPRLKQNMYYCVLYNDEHHSYDHVIYTLQRSINCNQNEAQTHTALIDKEGRRAVKRGTLRTCQQAKDLIRSNSEHISLQPLRVEILHIAVMAHQSFALRLGVWFQKVIGYSVGLRQVFCQVALQPTADGDKPSPICRLMLHDARLYKGARKVIHELIFCSLLMETEYKRQFAIEFTKLYQQLQKDFISDDHERNISITALSVQIFTVPTLARQLIEDGNVIAVIINTVMEMLREHLDSNNRFHFQGYNSDKFFRVQVIFHDLRYILISKPSVWTDELRTHFLNGFKVFLDLLKCMQGMEEVKRQFGQHIEVEPEWEAGFSTQIQLHHILSMFQDWCSSDEMVLLMAFKECQRAFTSCTNQPFHSEPEDAYMCKHILSHRPYKVTQEPVSIHLPISRLLAGLYVHLCRTGALSRLPQYMDPESCDFTLWAEHPLRCIVLAGQVSAEMWRRNGLSLVSQVYYYQDVKCREEMFDKDIIILQITASKMDPNHFLMLILLRFELFEVFNGNCSSKDQEVLRQWNKLTEEMLYLLIVITGERYVPGISNVTREDVTVREVIHLLCIQPMAHSSLVKSLPENENHETGLETVISKVATFKKPGISGHGLYEIKKECLQEYNPFFYHYTKSQLSKAEDTQKKRRMQEGSDKVMRPPMPPPFTEAFSSVVRLLSCDVFIHMLRHILQRAVEESALFWTEAMIYRTLHLIAQALMEENLQVEAGSVEDVTFDFSLKARKMGSEHGKSLFHFLTKMKAMPILEAQTDMITWILQMFDTLKCLHENSSPAPSQSVEQSKQEENTHDKEKAERKRKAEAAKRHRQKVMAQMSAMQKNFIETHKMLYDNMPDSGGQGNPSMELTSASESSMELSERRVALGPQQGVTVAERESLTCILCQEEQDVMAEGPAMVLTACVQRSTVLTQNCGGSLYTPDDHYPLFMPPELAVGTHTGSCGHVMHATCWQKYFEAVQNTIRNRLHAEMIIDLENGEYLCPLCKSLCNTVIPLIPLEPANLNYESAQMVGQHLTFQRWIQIILARIKGLTVTTQEAEKSSGGSTLAEVGTFEVGQVEFRSILSFGVREPRKFSDSILQMVQVCATTIHRVGLQAPPNEQCPHVPVMSWNTCAYTIQATENMLQEEGKALFGSLQNRQLAGLKAVVQFSATQRVMSSQAVVQKHFTNMLAVLVPIPDVKGSLSILEVDCFHLLVGLVLSVPSLYQEESVDLQPTAISSAYNHLHLLHLVTMAHMLQIMLSLQGQLHRHPDSVEVEGTKGEEAESAAFVYSTVAQYTSGLKTDISGCSVVESVRKGILPFLRCVALLFNCLTGVQPPEELLDKAVTSEDELEALCCYLALPTNLFQLFHNHLDMVEPLMKRWCEAPAILKALNGQLQAIRYPRKRNQLIDLPEDYSVLLNQASHFKCPVSSDEDRKHPTLCLFCGAMLCSQSTCCQKQLDGEYVGACTAHAATCGAGVGLFLRVRECEIVLMASKTRGSTYPAPYLDDYGETDPQLGRGNPLHLCPERYTKLRYLWLQHCIPEEIARSLEVLNVMFAFEWHTL</sequence>
<keyword evidence="11" id="KW-0007">Acetylation</keyword>
<dbReference type="GO" id="GO:0071596">
    <property type="term" value="P:ubiquitin-dependent protein catabolic process via the N-end rule pathway"/>
    <property type="evidence" value="ECO:0007669"/>
    <property type="project" value="UniProtKB-UniRule"/>
</dbReference>
<evidence type="ECO:0000259" key="17">
    <source>
        <dbReference type="PROSITE" id="PS51157"/>
    </source>
</evidence>
<evidence type="ECO:0000313" key="18">
    <source>
        <dbReference type="EMBL" id="KAL2095449.1"/>
    </source>
</evidence>
<evidence type="ECO:0000256" key="1">
    <source>
        <dbReference type="ARBA" id="ARBA00000900"/>
    </source>
</evidence>
<keyword evidence="7 15" id="KW-0479">Metal-binding</keyword>
<dbReference type="PROSITE" id="PS51157">
    <property type="entry name" value="ZF_UBR"/>
    <property type="match status" value="1"/>
</dbReference>
<comment type="subunit">
    <text evidence="13">Interacts with RECQL4.</text>
</comment>
<evidence type="ECO:0000256" key="4">
    <source>
        <dbReference type="ARBA" id="ARBA00022490"/>
    </source>
</evidence>
<dbReference type="FunFam" id="3.30.1390.10:FF:000005">
    <property type="entry name" value="E3 ubiquitin-protein ligase UBR1 isoform X2"/>
    <property type="match status" value="1"/>
</dbReference>
<accession>A0ABD1K8M7</accession>
<dbReference type="InterPro" id="IPR047507">
    <property type="entry name" value="UBR-box_UBR1"/>
</dbReference>
<dbReference type="InterPro" id="IPR003769">
    <property type="entry name" value="ClpS_core"/>
</dbReference>
<dbReference type="InterPro" id="IPR036390">
    <property type="entry name" value="WH_DNA-bd_sf"/>
</dbReference>
<keyword evidence="10 15" id="KW-0862">Zinc</keyword>
<feature type="region of interest" description="Disordered" evidence="16">
    <location>
        <begin position="834"/>
        <end position="856"/>
    </location>
</feature>
<dbReference type="PANTHER" id="PTHR21497:SF27">
    <property type="entry name" value="E3 UBIQUITIN-PROTEIN LIGASE UBR1"/>
    <property type="match status" value="1"/>
</dbReference>
<evidence type="ECO:0000256" key="15">
    <source>
        <dbReference type="RuleBase" id="RU366018"/>
    </source>
</evidence>